<dbReference type="FunFam" id="3.40.50.720:FF:000084">
    <property type="entry name" value="Short-chain dehydrogenase reductase"/>
    <property type="match status" value="1"/>
</dbReference>
<sequence length="258" mass="27571">MTTKPPGLFDITDRVALVTGGSRGLGAIIAEALAHAGASVIITSTNETEIKARAEAISLATNRKVVGVKGDVSNESDCKRIIEFAENTFHQLDILVNNAGINLRGGIEDLTVDEFEKSLAVNVTGSWLMCRSAKRLLEKSNAARVINMGSTFGVVGAANRTPYTTAKGAVHQLTRALAMEWANIPINVNAIAPGPFLTDMNIPFQFSEHALRVIDQEVALKRWAELDEIIGPLIFLASDASSYVTGSILAVDGGWTTH</sequence>
<evidence type="ECO:0000313" key="4">
    <source>
        <dbReference type="EMBL" id="CAB4657295.1"/>
    </source>
</evidence>
<dbReference type="GO" id="GO:0048038">
    <property type="term" value="F:quinone binding"/>
    <property type="evidence" value="ECO:0007669"/>
    <property type="project" value="TreeGrafter"/>
</dbReference>
<gene>
    <name evidence="4" type="ORF">UFOPK2292_00036</name>
</gene>
<dbReference type="EMBL" id="CAEZWU010000002">
    <property type="protein sequence ID" value="CAB4657295.1"/>
    <property type="molecule type" value="Genomic_DNA"/>
</dbReference>
<dbReference type="PANTHER" id="PTHR42760">
    <property type="entry name" value="SHORT-CHAIN DEHYDROGENASES/REDUCTASES FAMILY MEMBER"/>
    <property type="match status" value="1"/>
</dbReference>
<dbReference type="GO" id="GO:0016616">
    <property type="term" value="F:oxidoreductase activity, acting on the CH-OH group of donors, NAD or NADP as acceptor"/>
    <property type="evidence" value="ECO:0007669"/>
    <property type="project" value="TreeGrafter"/>
</dbReference>
<organism evidence="4">
    <name type="scientific">freshwater metagenome</name>
    <dbReference type="NCBI Taxonomy" id="449393"/>
    <lineage>
        <taxon>unclassified sequences</taxon>
        <taxon>metagenomes</taxon>
        <taxon>ecological metagenomes</taxon>
    </lineage>
</organism>
<evidence type="ECO:0000256" key="1">
    <source>
        <dbReference type="ARBA" id="ARBA00006484"/>
    </source>
</evidence>
<dbReference type="Pfam" id="PF13561">
    <property type="entry name" value="adh_short_C2"/>
    <property type="match status" value="1"/>
</dbReference>
<dbReference type="InterPro" id="IPR036291">
    <property type="entry name" value="NAD(P)-bd_dom_sf"/>
</dbReference>
<dbReference type="PRINTS" id="PR00080">
    <property type="entry name" value="SDRFAMILY"/>
</dbReference>
<dbReference type="SUPFAM" id="SSF51735">
    <property type="entry name" value="NAD(P)-binding Rossmann-fold domains"/>
    <property type="match status" value="1"/>
</dbReference>
<feature type="domain" description="Ketoreductase" evidence="3">
    <location>
        <begin position="14"/>
        <end position="184"/>
    </location>
</feature>
<evidence type="ECO:0000256" key="2">
    <source>
        <dbReference type="ARBA" id="ARBA00023002"/>
    </source>
</evidence>
<dbReference type="PANTHER" id="PTHR42760:SF133">
    <property type="entry name" value="3-OXOACYL-[ACYL-CARRIER-PROTEIN] REDUCTASE"/>
    <property type="match status" value="1"/>
</dbReference>
<dbReference type="Gene3D" id="3.40.50.720">
    <property type="entry name" value="NAD(P)-binding Rossmann-like Domain"/>
    <property type="match status" value="1"/>
</dbReference>
<dbReference type="SMART" id="SM00822">
    <property type="entry name" value="PKS_KR"/>
    <property type="match status" value="1"/>
</dbReference>
<evidence type="ECO:0000259" key="3">
    <source>
        <dbReference type="SMART" id="SM00822"/>
    </source>
</evidence>
<dbReference type="AlphaFoldDB" id="A0A6J6LAB3"/>
<dbReference type="InterPro" id="IPR057326">
    <property type="entry name" value="KR_dom"/>
</dbReference>
<keyword evidence="2" id="KW-0560">Oxidoreductase</keyword>
<name>A0A6J6LAB3_9ZZZZ</name>
<protein>
    <submittedName>
        <fullName evidence="4">Unannotated protein</fullName>
    </submittedName>
</protein>
<dbReference type="PROSITE" id="PS00061">
    <property type="entry name" value="ADH_SHORT"/>
    <property type="match status" value="1"/>
</dbReference>
<dbReference type="InterPro" id="IPR020904">
    <property type="entry name" value="Sc_DH/Rdtase_CS"/>
</dbReference>
<dbReference type="PRINTS" id="PR00081">
    <property type="entry name" value="GDHRDH"/>
</dbReference>
<proteinExistence type="inferred from homology"/>
<accession>A0A6J6LAB3</accession>
<dbReference type="InterPro" id="IPR002347">
    <property type="entry name" value="SDR_fam"/>
</dbReference>
<reference evidence="4" key="1">
    <citation type="submission" date="2020-05" db="EMBL/GenBank/DDBJ databases">
        <authorList>
            <person name="Chiriac C."/>
            <person name="Salcher M."/>
            <person name="Ghai R."/>
            <person name="Kavagutti S V."/>
        </authorList>
    </citation>
    <scope>NUCLEOTIDE SEQUENCE</scope>
</reference>
<dbReference type="GO" id="GO:0006633">
    <property type="term" value="P:fatty acid biosynthetic process"/>
    <property type="evidence" value="ECO:0007669"/>
    <property type="project" value="TreeGrafter"/>
</dbReference>
<comment type="similarity">
    <text evidence="1">Belongs to the short-chain dehydrogenases/reductases (SDR) family.</text>
</comment>